<proteinExistence type="predicted"/>
<accession>A0A812SQY5</accession>
<name>A0A812SQY5_9DINO</name>
<feature type="region of interest" description="Disordered" evidence="1">
    <location>
        <begin position="82"/>
        <end position="107"/>
    </location>
</feature>
<comment type="caution">
    <text evidence="2">The sequence shown here is derived from an EMBL/GenBank/DDBJ whole genome shotgun (WGS) entry which is preliminary data.</text>
</comment>
<feature type="region of interest" description="Disordered" evidence="1">
    <location>
        <begin position="1"/>
        <end position="20"/>
    </location>
</feature>
<evidence type="ECO:0000256" key="1">
    <source>
        <dbReference type="SAM" id="MobiDB-lite"/>
    </source>
</evidence>
<protein>
    <submittedName>
        <fullName evidence="2">Uncharacterized protein</fullName>
    </submittedName>
</protein>
<feature type="region of interest" description="Disordered" evidence="1">
    <location>
        <begin position="28"/>
        <end position="63"/>
    </location>
</feature>
<dbReference type="Proteomes" id="UP000601435">
    <property type="component" value="Unassembled WGS sequence"/>
</dbReference>
<gene>
    <name evidence="2" type="ORF">SNEC2469_LOCUS13781</name>
</gene>
<reference evidence="2" key="1">
    <citation type="submission" date="2021-02" db="EMBL/GenBank/DDBJ databases">
        <authorList>
            <person name="Dougan E. K."/>
            <person name="Rhodes N."/>
            <person name="Thang M."/>
            <person name="Chan C."/>
        </authorList>
    </citation>
    <scope>NUCLEOTIDE SEQUENCE</scope>
</reference>
<dbReference type="OrthoDB" id="420748at2759"/>
<evidence type="ECO:0000313" key="3">
    <source>
        <dbReference type="Proteomes" id="UP000601435"/>
    </source>
</evidence>
<dbReference type="EMBL" id="CAJNJA010022019">
    <property type="protein sequence ID" value="CAE7485502.1"/>
    <property type="molecule type" value="Genomic_DNA"/>
</dbReference>
<keyword evidence="3" id="KW-1185">Reference proteome</keyword>
<evidence type="ECO:0000313" key="2">
    <source>
        <dbReference type="EMBL" id="CAE7485502.1"/>
    </source>
</evidence>
<organism evidence="2 3">
    <name type="scientific">Symbiodinium necroappetens</name>
    <dbReference type="NCBI Taxonomy" id="1628268"/>
    <lineage>
        <taxon>Eukaryota</taxon>
        <taxon>Sar</taxon>
        <taxon>Alveolata</taxon>
        <taxon>Dinophyceae</taxon>
        <taxon>Suessiales</taxon>
        <taxon>Symbiodiniaceae</taxon>
        <taxon>Symbiodinium</taxon>
    </lineage>
</organism>
<feature type="compositionally biased region" description="Basic and acidic residues" evidence="1">
    <location>
        <begin position="30"/>
        <end position="49"/>
    </location>
</feature>
<dbReference type="AlphaFoldDB" id="A0A812SQY5"/>
<sequence length="130" mass="14168">MYSLTTAAASKDAMDSGRGDYLAPTLASLRAHEAHHSSQKPLHDQDHLESASTGMPDGSASFPVEQMPEAFEPTTFTLWESEQVSLPASKEEAKASDSAKPSSQREVVTSVDEWFNLGEIFGCFMPRDKC</sequence>